<reference evidence="2 3" key="2">
    <citation type="submission" date="2008-10" db="EMBL/GenBank/DDBJ databases">
        <title>Draft genome sequence of Clostridium hiranonis (DSM 13275).</title>
        <authorList>
            <person name="Sudarsanam P."/>
            <person name="Ley R."/>
            <person name="Guruge J."/>
            <person name="Turnbaugh P.J."/>
            <person name="Mahowald M."/>
            <person name="Liep D."/>
            <person name="Gordon J."/>
        </authorList>
    </citation>
    <scope>NUCLEOTIDE SEQUENCE [LARGE SCALE GENOMIC DNA]</scope>
    <source>
        <strain evidence="2 3">DSM 13275</strain>
    </source>
</reference>
<organism evidence="2 3">
    <name type="scientific">Peptacetobacter hiranonis (strain DSM 13275 / JCM 10541 / KCTC 15199 / TO-931)</name>
    <name type="common">Clostridium hiranonis</name>
    <dbReference type="NCBI Taxonomy" id="500633"/>
    <lineage>
        <taxon>Bacteria</taxon>
        <taxon>Bacillati</taxon>
        <taxon>Bacillota</taxon>
        <taxon>Clostridia</taxon>
        <taxon>Peptostreptococcales</taxon>
        <taxon>Peptostreptococcaceae</taxon>
        <taxon>Peptacetobacter</taxon>
    </lineage>
</organism>
<dbReference type="AlphaFoldDB" id="B6FW18"/>
<dbReference type="SUPFAM" id="SSF56266">
    <property type="entry name" value="DmpA/ArgJ-like"/>
    <property type="match status" value="1"/>
</dbReference>
<dbReference type="Pfam" id="PF03576">
    <property type="entry name" value="Peptidase_S58"/>
    <property type="match status" value="1"/>
</dbReference>
<accession>B6FW18</accession>
<dbReference type="InterPro" id="IPR016117">
    <property type="entry name" value="ArgJ-like_dom_sf"/>
</dbReference>
<comment type="similarity">
    <text evidence="1">Belongs to the peptidase S58 family.</text>
</comment>
<evidence type="ECO:0000313" key="2">
    <source>
        <dbReference type="EMBL" id="EEA86296.1"/>
    </source>
</evidence>
<proteinExistence type="inferred from homology"/>
<dbReference type="OrthoDB" id="9808347at2"/>
<dbReference type="PANTHER" id="PTHR36512:SF3">
    <property type="entry name" value="BLR5678 PROTEIN"/>
    <property type="match status" value="1"/>
</dbReference>
<reference evidence="2 3" key="1">
    <citation type="submission" date="2008-09" db="EMBL/GenBank/DDBJ databases">
        <authorList>
            <person name="Fulton L."/>
            <person name="Clifton S."/>
            <person name="Fulton B."/>
            <person name="Xu J."/>
            <person name="Minx P."/>
            <person name="Pepin K.H."/>
            <person name="Johnson M."/>
            <person name="Thiruvilangam P."/>
            <person name="Bhonagiri V."/>
            <person name="Nash W.E."/>
            <person name="Mardis E.R."/>
            <person name="Wilson R.K."/>
        </authorList>
    </citation>
    <scope>NUCLEOTIDE SEQUENCE [LARGE SCALE GENOMIC DNA]</scope>
    <source>
        <strain evidence="2 3">DSM 13275</strain>
    </source>
</reference>
<dbReference type="eggNOG" id="COG3191">
    <property type="taxonomic scope" value="Bacteria"/>
</dbReference>
<protein>
    <submittedName>
        <fullName evidence="2">Peptidase family T4</fullName>
    </submittedName>
</protein>
<dbReference type="InterPro" id="IPR005321">
    <property type="entry name" value="Peptidase_S58_DmpA"/>
</dbReference>
<evidence type="ECO:0000256" key="1">
    <source>
        <dbReference type="ARBA" id="ARBA00007068"/>
    </source>
</evidence>
<dbReference type="EMBL" id="ABWP01000003">
    <property type="protein sequence ID" value="EEA86296.1"/>
    <property type="molecule type" value="Genomic_DNA"/>
</dbReference>
<keyword evidence="3" id="KW-1185">Reference proteome</keyword>
<name>B6FW18_PEPHT</name>
<dbReference type="GO" id="GO:0004177">
    <property type="term" value="F:aminopeptidase activity"/>
    <property type="evidence" value="ECO:0007669"/>
    <property type="project" value="TreeGrafter"/>
</dbReference>
<dbReference type="HOGENOM" id="CLU_044458_1_0_9"/>
<dbReference type="STRING" id="500633.CLOHIR_00067"/>
<dbReference type="Gene3D" id="3.60.70.12">
    <property type="entry name" value="L-amino peptidase D-ALA esterase/amidase"/>
    <property type="match status" value="1"/>
</dbReference>
<evidence type="ECO:0000313" key="3">
    <source>
        <dbReference type="Proteomes" id="UP000003178"/>
    </source>
</evidence>
<sequence length="324" mass="33738">MESLIKEISIKEIDGVSIGNAQNDEAKTGVSVIYFKNGAQAGCDISGGGPASRETPLTSSMTADNPLNAVVLSGGSAFGLAASDGVMRCLEEHGIGYETGFAKVPLVCQSCIYDLAYGRADIRPDSAMGYEACMKALEECDDSMGNIGAGTGATVGKVLGLKQATKAGLGIHAIQVGELKIAAIVAVNAVGDIFDSSNAQKIAGLMDPERKVFLDSEEVLVRMVTTPPNLDKTNTTIGCVVCNAKFDKAKLNKIASMTRNAYARCINPVGTMADGDSIYACSVGDVVSDVNVVGSLAAKVMEKAIKKAVESAKIDDEEYLKNCL</sequence>
<dbReference type="RefSeq" id="WP_006438984.1">
    <property type="nucleotide sequence ID" value="NZ_DS995354.1"/>
</dbReference>
<comment type="caution">
    <text evidence="2">The sequence shown here is derived from an EMBL/GenBank/DDBJ whole genome shotgun (WGS) entry which is preliminary data.</text>
</comment>
<dbReference type="Proteomes" id="UP000003178">
    <property type="component" value="Unassembled WGS sequence"/>
</dbReference>
<gene>
    <name evidence="2" type="ORF">CLOHIR_00067</name>
</gene>
<dbReference type="PANTHER" id="PTHR36512">
    <property type="entry name" value="D-AMINOPEPTIDASE"/>
    <property type="match status" value="1"/>
</dbReference>
<dbReference type="CDD" id="cd02252">
    <property type="entry name" value="nylC_like"/>
    <property type="match status" value="1"/>
</dbReference>